<dbReference type="KEGG" id="fop:FNB79_02790"/>
<accession>A0A516GVW0</accession>
<sequence>MANPSSIESKYTYDAFTDRYIYTETVGDFNINYPVILTPAEYQKLVQSEQLKSYYKQKIDAFDGRKEGAEDAKKNLLPEFYVNSSFFESVFGGNTIEVIPQGTVEMDLGVLFSKQDNPSFSPQNRSNFSLDFDQRISLSLLGKVGTRLQVTANYDTESTFDFQNLVKLEYTPTEDDIVQKIEVGNISMPLNSSLITGAQSLFGVKTQLKFGKTTVTGVFSQQNSETTTVISEGGGTSEEFELFARDYDENRHFFLAQYFREKYDAALSNYPFINSNIQITNIEVWKTNRTNETDNVRNIVAFQDLGESNPEFINSSVNVYSSPGAYPDNGNNAFDPTAIGNANSQLSTAIREISTVQSGILVSGTSEGYDYSKLENADKLIRNTDYTVNTQLGYISLSQRLNSDDILAVAFQFTVGGKTYQVGEFTSDGVDATSIDDSGDQTVVTNNNLVLKMLKSSTTSVNQPVWKLMMKNIYDTGGYQLTEEDFKLNIYYKDASALNFITPVNGSFGTTFNGESIEEVALLRLFHFDKLDFNGDSQPTGDGFFDYQEDITIMSSEGKIIFTKVEPFGEYLFDVLDIATSSADYDTPSTYNENQKKYVYNELYQVTKTNALDYAEKNKFQLVGKYTSSGSDGISIGAYNVARGSVTVTAGGRQLIEGIDYTVDYQMGTVEILDEALKASDTPIQVSTENNSLFGQQTKTFMGLNVEHQFSDKFVLGATILNLNEQPLTQKSSYSSESINNTIFGINGNYSTELPFLTRWVNKLPNIDTDVPSNLSVQGEFAYLLPGTASGTDFDGESTVYVDDFEGSQSDISLLTQDSWALSSRPLNLDVPGNTNEDSNGIQNGYQRAMLNWYTIDPLFYTSERPSDMTDDDMSSLYTSRVYIDELFPEQDVAAGQSTVITTLDLVYYPQERGPYNFDPSTKSGVIPDPQNSWAGITRALTTTDFEQSNVEYIEFWLQDPFQENDSNPGGKLVFNLGNISEDIIKDGKKQYENGLPDDGDVSILPTTAWGTVIPQNQSLVYAFDSEGAERTNQDVGYDGYDDIEEANAFGSDFGPDPSNDNYVYYLNTTGTIFDRYKYYNGLDGNSPDTFTDTNRGSTTLPDVEDINRDNTMNTIDSYYEYELELTPQNLPDNASDVGNIPEANPLSEYIKDIKVESRTLPNGQSTSVRWYQFRIPVEDDNATAVGGISDLRSVRFARIYLKDFTDTTVFRFGSLDLVRSDWIRYTLALDDNDVTPDDQNTEFSVGVISTLENDGIYESPPNVEPEELYSNNTVIEQDEQSLVLNVCGLEVEDSRGVYKSINLDMRQYKNLRMFVHAEDDGTNGLSDHPVAFIRMGSDLTENYYQIELPLEVSQGSSSEALWPEDNEINIALDLLQEAKSLGLSAGTLTSEDPTFYDVIDGELSLVDDPYSGYVLGQHRIGIKGNPSTGDVRTLMLGIKNGSSSEQCGTFWFNELRLSDMDSEGGWAAVVTMDTNIADFASVSVTGSQSTAGFGTIEQSSTERSLEDVVQYDLVANVNLGQLLPEKWGLQIPFTYGVSEETSTPKYDEYYQDIELDAILESTNNRDSVLNVNQDYTKRKSINFIGVKKIRTTETKPHFYDVENLTLNYSYNKVNHHDFDIENSVEETINLGANYAYNFTPKTIEPFKKNDSLFTGKYWKILKDFNFNYLPTTFTVSSKFLRDYNKQTYREVELIEGNIGVEDLYRRNYTFDFQYAFSFNLTRALQLNYTTSRSNIVKNYYTDDANELQDASLDVWDGLFDMGEPNTLYQQLGINYELPLYKLPFLSFLQATYSYTGDFQWEKGSDLYGDLEIDGETYDLGNSIQNANVHNISTSLDLTKLYKYVGLVKKTSGRTISSRPAPRSLPQEDKPEAVNQTAKNKSNTLLNAGVDLVTMVKRVQLNYQENNGSYIPGYLQTPGFFGTVEPTFGYTLGSQSDVRQLAASKGWLTLYQDYNEQYLETHNKQLDISANLEPVSDLKIDLTFNRLYSESLAENYVINQNGTNYEYQSLTPYTYGNFNVSTIMIKSFGKSTETESKAFDKFKENRLTISRRLAQRAGVDMTNPDNFEDGDINGYALGFGKTNQAVLLPSFLSAYLGEEADDVSLGAFRNVPLPNWDLKYTGFMKMAWFKKRFKRFSLSHGYRATYTINQFTSNLNYTNVDYSVDYLEQNDDVFNESGDYLNKNLYSNINLTEMFSPLIRIDFEMNNSIKVLAELQKDRLLSLSFDNNLMTEIIGNEYILGLGYRIKDVRMKSKLAGPNQTIVSDINMKADVSFRDNKTIIRYLDLDNTQVTSGQTIWALKYTADYTFSKNLSAIFYFDYSFSEYAISTSYPQTTLSTGLTLRYNFGN</sequence>
<organism evidence="3 4">
    <name type="scientific">Formosa sediminum</name>
    <dbReference type="NCBI Taxonomy" id="2594004"/>
    <lineage>
        <taxon>Bacteria</taxon>
        <taxon>Pseudomonadati</taxon>
        <taxon>Bacteroidota</taxon>
        <taxon>Flavobacteriia</taxon>
        <taxon>Flavobacteriales</taxon>
        <taxon>Flavobacteriaceae</taxon>
        <taxon>Formosa</taxon>
    </lineage>
</organism>
<dbReference type="EMBL" id="CP041637">
    <property type="protein sequence ID" value="QDO95636.1"/>
    <property type="molecule type" value="Genomic_DNA"/>
</dbReference>
<dbReference type="Pfam" id="PF14349">
    <property type="entry name" value="SprA_N"/>
    <property type="match status" value="2"/>
</dbReference>
<dbReference type="NCBIfam" id="TIGR04189">
    <property type="entry name" value="surface_SprA"/>
    <property type="match status" value="1"/>
</dbReference>
<dbReference type="Proteomes" id="UP000319209">
    <property type="component" value="Chromosome"/>
</dbReference>
<dbReference type="InterPro" id="IPR025684">
    <property type="entry name" value="SprA_N_dom"/>
</dbReference>
<feature type="domain" description="Gliding motility protein SprA N-terminal" evidence="2">
    <location>
        <begin position="1056"/>
        <end position="1558"/>
    </location>
</feature>
<evidence type="ECO:0000313" key="3">
    <source>
        <dbReference type="EMBL" id="QDO95636.1"/>
    </source>
</evidence>
<dbReference type="OrthoDB" id="9806090at2"/>
<dbReference type="InterPro" id="IPR026377">
    <property type="entry name" value="Cell_surface_SprA"/>
</dbReference>
<protein>
    <submittedName>
        <fullName evidence="3">Cell surface protein SprA</fullName>
    </submittedName>
</protein>
<evidence type="ECO:0000313" key="4">
    <source>
        <dbReference type="Proteomes" id="UP000319209"/>
    </source>
</evidence>
<feature type="domain" description="Gliding motility protein SprA N-terminal" evidence="2">
    <location>
        <begin position="8"/>
        <end position="394"/>
    </location>
</feature>
<gene>
    <name evidence="3" type="primary">sprA</name>
    <name evidence="3" type="ORF">FNB79_02790</name>
</gene>
<reference evidence="3 4" key="1">
    <citation type="submission" date="2019-07" db="EMBL/GenBank/DDBJ databases">
        <title>Genome sequencing for Formosa sp. PS13.</title>
        <authorList>
            <person name="Park S.-J."/>
        </authorList>
    </citation>
    <scope>NUCLEOTIDE SEQUENCE [LARGE SCALE GENOMIC DNA]</scope>
    <source>
        <strain evidence="3 4">PS13</strain>
    </source>
</reference>
<evidence type="ECO:0000259" key="2">
    <source>
        <dbReference type="Pfam" id="PF14349"/>
    </source>
</evidence>
<name>A0A516GVW0_9FLAO</name>
<keyword evidence="4" id="KW-1185">Reference proteome</keyword>
<proteinExistence type="predicted"/>
<evidence type="ECO:0000256" key="1">
    <source>
        <dbReference type="SAM" id="MobiDB-lite"/>
    </source>
</evidence>
<feature type="region of interest" description="Disordered" evidence="1">
    <location>
        <begin position="1854"/>
        <end position="1880"/>
    </location>
</feature>